<dbReference type="InterPro" id="IPR027417">
    <property type="entry name" value="P-loop_NTPase"/>
</dbReference>
<dbReference type="Gene3D" id="3.30.70.270">
    <property type="match status" value="1"/>
</dbReference>
<evidence type="ECO:0000256" key="26">
    <source>
        <dbReference type="ARBA" id="ARBA00022953"/>
    </source>
</evidence>
<evidence type="ECO:0000259" key="36">
    <source>
        <dbReference type="PROSITE" id="PS50507"/>
    </source>
</evidence>
<evidence type="ECO:0000256" key="15">
    <source>
        <dbReference type="ARBA" id="ARBA00022581"/>
    </source>
</evidence>
<feature type="compositionally biased region" description="Basic and acidic residues" evidence="34">
    <location>
        <begin position="2932"/>
        <end position="2947"/>
    </location>
</feature>
<dbReference type="Gene3D" id="2.40.10.10">
    <property type="entry name" value="Trypsin-like serine proteases"/>
    <property type="match status" value="2"/>
</dbReference>
<evidence type="ECO:0000259" key="37">
    <source>
        <dbReference type="PROSITE" id="PS51192"/>
    </source>
</evidence>
<dbReference type="InterPro" id="IPR039560">
    <property type="entry name" value="Potyvirid-P3"/>
</dbReference>
<dbReference type="GO" id="GO:0039694">
    <property type="term" value="P:viral RNA genome replication"/>
    <property type="evidence" value="ECO:0007669"/>
    <property type="project" value="InterPro"/>
</dbReference>
<dbReference type="InterPro" id="IPR043128">
    <property type="entry name" value="Rev_trsase/Diguanyl_cyclase"/>
</dbReference>
<evidence type="ECO:0000256" key="25">
    <source>
        <dbReference type="ARBA" id="ARBA00022844"/>
    </source>
</evidence>
<accession>A0A482F7J2</accession>
<dbReference type="InterPro" id="IPR002540">
    <property type="entry name" value="Pept_S30_P1_potyvir"/>
</dbReference>
<feature type="transmembrane region" description="Helical" evidence="35">
    <location>
        <begin position="1133"/>
        <end position="1153"/>
    </location>
</feature>
<keyword evidence="18" id="KW-0808">Transferase</keyword>
<dbReference type="InterPro" id="IPR007094">
    <property type="entry name" value="RNA-dir_pol_PSvirus"/>
</dbReference>
<evidence type="ECO:0000256" key="19">
    <source>
        <dbReference type="ARBA" id="ARBA00022695"/>
    </source>
</evidence>
<dbReference type="InterPro" id="IPR014001">
    <property type="entry name" value="Helicase_ATP-bd"/>
</dbReference>
<dbReference type="CDD" id="cd23175">
    <property type="entry name" value="ps-ssRNAv_Potyviridae_RdRp"/>
    <property type="match status" value="1"/>
</dbReference>
<keyword evidence="19" id="KW-0548">Nucleotidyltransferase</keyword>
<dbReference type="InterPro" id="IPR001456">
    <property type="entry name" value="HC-pro"/>
</dbReference>
<dbReference type="SUPFAM" id="SSF50494">
    <property type="entry name" value="Trypsin-like serine proteases"/>
    <property type="match status" value="1"/>
</dbReference>
<evidence type="ECO:0000256" key="10">
    <source>
        <dbReference type="ARBA" id="ARBA00022497"/>
    </source>
</evidence>
<dbReference type="PANTHER" id="PTHR43519:SF1">
    <property type="entry name" value="ATP-DEPENDENT RNA HELICASE HRPB"/>
    <property type="match status" value="1"/>
</dbReference>
<evidence type="ECO:0000256" key="4">
    <source>
        <dbReference type="ARBA" id="ARBA00004328"/>
    </source>
</evidence>
<reference evidence="42" key="1">
    <citation type="journal article" date="2019" name="Plant Dis.">
        <title>A New Strain of Bean Common Mosaic Virus From Lima Bean (Phaseolus lunatus): Biological and Molecular Characterization.</title>
        <authorList>
            <person name="Feng X."/>
            <person name="Orellana G.E."/>
            <person name="Green J.C."/>
            <person name="Melzer M.J."/>
            <person name="Hu J.S."/>
            <person name="Karasev A.V."/>
        </authorList>
    </citation>
    <scope>NUCLEOTIDE SEQUENCE</scope>
    <source>
        <strain evidence="42">A1</strain>
    </source>
</reference>
<dbReference type="GO" id="GO:0004197">
    <property type="term" value="F:cysteine-type endopeptidase activity"/>
    <property type="evidence" value="ECO:0007669"/>
    <property type="project" value="InterPro"/>
</dbReference>
<comment type="function">
    <text evidence="29">Has helicase activity. It may be involved in replication.</text>
</comment>
<evidence type="ECO:0000256" key="13">
    <source>
        <dbReference type="ARBA" id="ARBA00022561"/>
    </source>
</evidence>
<dbReference type="InterPro" id="IPR042308">
    <property type="entry name" value="HC_PRO_CPD_sf"/>
</dbReference>
<dbReference type="PROSITE" id="PS51744">
    <property type="entry name" value="HC_PRO_CPD"/>
    <property type="match status" value="1"/>
</dbReference>
<feature type="compositionally biased region" description="Polar residues" evidence="34">
    <location>
        <begin position="2913"/>
        <end position="2923"/>
    </location>
</feature>
<evidence type="ECO:0000256" key="6">
    <source>
        <dbReference type="ARBA" id="ARBA00020107"/>
    </source>
</evidence>
<dbReference type="GO" id="GO:0042025">
    <property type="term" value="C:host cell nucleus"/>
    <property type="evidence" value="ECO:0007669"/>
    <property type="project" value="UniProtKB-SubCell"/>
</dbReference>
<feature type="active site" description="For helper component proteinase activity" evidence="32">
    <location>
        <position position="839"/>
    </location>
</feature>
<comment type="function">
    <text evidence="31">Mediates the cap-independent, EIF4E-dependent translation of viral genomic RNAs. Binds to the cap-binding site of host EIF4E and thus interferes with the host EIF4E-dependent mRNA export and translation. VPg-RNA directly binds EIF4E and is a template for transcription. Also forms trimeric complexes with EIF4E-EIF4G, which are templates for translation.</text>
</comment>
<evidence type="ECO:0000256" key="7">
    <source>
        <dbReference type="ARBA" id="ARBA00022463"/>
    </source>
</evidence>
<dbReference type="GO" id="GO:0003723">
    <property type="term" value="F:RNA binding"/>
    <property type="evidence" value="ECO:0007669"/>
    <property type="project" value="InterPro"/>
</dbReference>
<keyword evidence="21" id="KW-0378">Hydrolase</keyword>
<dbReference type="SUPFAM" id="SSF56672">
    <property type="entry name" value="DNA/RNA polymerases"/>
    <property type="match status" value="1"/>
</dbReference>
<dbReference type="InterPro" id="IPR043502">
    <property type="entry name" value="DNA/RNA_pol_sf"/>
</dbReference>
<evidence type="ECO:0000256" key="12">
    <source>
        <dbReference type="ARBA" id="ARBA00022553"/>
    </source>
</evidence>
<evidence type="ECO:0000256" key="34">
    <source>
        <dbReference type="SAM" id="MobiDB-lite"/>
    </source>
</evidence>
<dbReference type="PROSITE" id="PS51436">
    <property type="entry name" value="POTYVIRUS_NIA_PRO"/>
    <property type="match status" value="1"/>
</dbReference>
<keyword evidence="15" id="KW-0945">Host-virus interaction</keyword>
<dbReference type="GO" id="GO:0005524">
    <property type="term" value="F:ATP binding"/>
    <property type="evidence" value="ECO:0007669"/>
    <property type="project" value="UniProtKB-KW"/>
</dbReference>
<dbReference type="InterPro" id="IPR013648">
    <property type="entry name" value="PP_Potyviridae"/>
</dbReference>
<evidence type="ECO:0000313" key="42">
    <source>
        <dbReference type="EMBL" id="QBO24681.1"/>
    </source>
</evidence>
<dbReference type="Pfam" id="PF00271">
    <property type="entry name" value="Helicase_C"/>
    <property type="match status" value="1"/>
</dbReference>
<dbReference type="Gene3D" id="3.40.50.300">
    <property type="entry name" value="P-loop containing nucleotide triphosphate hydrolases"/>
    <property type="match status" value="2"/>
</dbReference>
<dbReference type="PROSITE" id="PS50507">
    <property type="entry name" value="RDRP_SSRNA_POS"/>
    <property type="match status" value="1"/>
</dbReference>
<evidence type="ECO:0000256" key="8">
    <source>
        <dbReference type="ARBA" id="ARBA00022484"/>
    </source>
</evidence>
<evidence type="ECO:0000256" key="32">
    <source>
        <dbReference type="PROSITE-ProRule" id="PRU01080"/>
    </source>
</evidence>
<evidence type="ECO:0000256" key="28">
    <source>
        <dbReference type="ARBA" id="ARBA00029405"/>
    </source>
</evidence>
<dbReference type="GO" id="GO:0052170">
    <property type="term" value="P:symbiont-mediated suppression of host innate immune response"/>
    <property type="evidence" value="ECO:0007669"/>
    <property type="project" value="UniProtKB-KW"/>
</dbReference>
<evidence type="ECO:0000259" key="38">
    <source>
        <dbReference type="PROSITE" id="PS51194"/>
    </source>
</evidence>
<evidence type="ECO:0000256" key="22">
    <source>
        <dbReference type="ARBA" id="ARBA00022806"/>
    </source>
</evidence>
<evidence type="ECO:0000256" key="33">
    <source>
        <dbReference type="RuleBase" id="RU003351"/>
    </source>
</evidence>
<keyword evidence="35" id="KW-0472">Membrane</keyword>
<feature type="region of interest" description="Disordered" evidence="34">
    <location>
        <begin position="2913"/>
        <end position="2974"/>
    </location>
</feature>
<comment type="catalytic activity">
    <reaction evidence="2">
        <text>Hydrolyzes a Gly-|-Gly bond at its own C-terminus, commonly in the sequence -Tyr-Xaa-Val-Gly-|-Gly, in the processing of the potyviral polyprotein.</text>
        <dbReference type="EC" id="3.4.22.45"/>
    </reaction>
</comment>
<feature type="domain" description="Helicase ATP-binding" evidence="37">
    <location>
        <begin position="1351"/>
        <end position="1503"/>
    </location>
</feature>
<dbReference type="GO" id="GO:0003968">
    <property type="term" value="F:RNA-directed RNA polymerase activity"/>
    <property type="evidence" value="ECO:0007669"/>
    <property type="project" value="UniProtKB-KW"/>
</dbReference>
<evidence type="ECO:0000256" key="2">
    <source>
        <dbReference type="ARBA" id="ARBA00001848"/>
    </source>
</evidence>
<evidence type="ECO:0000259" key="39">
    <source>
        <dbReference type="PROSITE" id="PS51436"/>
    </source>
</evidence>
<keyword evidence="25" id="KW-0946">Virion</keyword>
<feature type="domain" description="Helicase C-terminal" evidence="38">
    <location>
        <begin position="1522"/>
        <end position="1681"/>
    </location>
</feature>
<dbReference type="Pfam" id="PF00767">
    <property type="entry name" value="Poty_coat"/>
    <property type="match status" value="1"/>
</dbReference>
<evidence type="ECO:0000259" key="41">
    <source>
        <dbReference type="PROSITE" id="PS51871"/>
    </source>
</evidence>
<dbReference type="PRINTS" id="PR00966">
    <property type="entry name" value="NIAPOTYPTASE"/>
</dbReference>
<evidence type="ECO:0000259" key="40">
    <source>
        <dbReference type="PROSITE" id="PS51744"/>
    </source>
</evidence>
<keyword evidence="35" id="KW-1133">Transmembrane helix</keyword>
<feature type="domain" description="Peptidase S30" evidence="41">
    <location>
        <begin position="283"/>
        <end position="423"/>
    </location>
</feature>
<dbReference type="InterPro" id="IPR001730">
    <property type="entry name" value="Potyv_NIa-pro_dom"/>
</dbReference>
<dbReference type="PANTHER" id="PTHR43519">
    <property type="entry name" value="ATP-DEPENDENT RNA HELICASE HRPB"/>
    <property type="match status" value="1"/>
</dbReference>
<dbReference type="Pfam" id="PF00680">
    <property type="entry name" value="RdRP_1"/>
    <property type="match status" value="1"/>
</dbReference>
<evidence type="ECO:0000256" key="11">
    <source>
        <dbReference type="ARBA" id="ARBA00022520"/>
    </source>
</evidence>
<keyword evidence="12" id="KW-0597">Phosphoprotein</keyword>
<sequence length="3202" mass="363339">MASIMVGTITVPLIGCECNYKEVEELIEVETQERVYINPKPTSARKRNLCFCDNDDGGHYHCHFCDCECDSKNHLEEHERDTCEDAFSVRAFGYKLVPKIEIKKVIKKVPCMTTKVVQPVVATASVGSVCRIVTQTKVTNNIVTKDMMAKSGPSSKQVSRALVLDGKREVSNYNLAIKRMDEAMQHNSALQRRLFVQQHSTIKQQRKGAVQLRLCSYEQAEKRAELARKRQEEEEAFLQGSYDQKEYIGKALEPISMQRGGSVGFRSPYWHRSYKKSSYIPTKQKVGSPTRVLREVLSVVRSSGVTVEFIGHKTKRLTARYVSRGNSVIPKVTLPHEGGKYKKKELDINIYNQSLASLCAHSIYRCLEDAEIKPGDSGLLFDKRSSLTVSNTHQPLMIIRGRLNGRLVNALDEHQDFHSIHHYSQIPEMQFFNGWRDKFNKLVPHTQQHECSVDYDNAQCGQFAAIMSQMLYPVKKLSCTKCRQHIQALSWEEYKQFVAANISCQQKILDESKDIVGLDTVYKLVSRATSESLNLPTSVEIAKLTHNNKSTVMLQIQDINKALMKGSSVTQEELDLALSQLLKMTQWWKNHMSLTDADPLKSFRNKRSSKALLNPSLICDNQLDKNGNFVWGERGYHSKRFFSNFFDEVVPTEGYSKYRIRRNPNGQRELAIGSLIVPLSLERARSALQGESVEIIPLTTACVSKQNGNFVYPCCCVTLDDGTPMYSELKSPTKRHLVVGTSGDPKYIDLPQNDEDKMYIAKEGYCYLNIFLAMLVNVNEREAKDFTKMVRDTIIPMLGTWPTMHDLATAVYILTVFHPETRNAELPRILVDHASQTMHVIDSFGSLTTGYHVLKAGTINQLINFAANDLSGEMKHYRVGGDAQQRMRCETALITSIFKPKRMIKILENDPYILLMGLVSPSILIHLYRMRHLEKAIEMWIQKNQSVSRIFVLIEQLTKKVAVCEVLQDQLDTINNTAGHLLDILKDCPKTMHSYVPAGDLLTLYLERQTANNQLLTNGYTDIDDLLYVEMEKIYISRLRQEWRALSLLEKSSVTWHLKRFSVTTEKDLIKKVTEGKGGSSVSFVSECFTTAKSHLRSKRDSILRACENFCRSLVRKCVNIMFSIVKRCYSDIIYFVNVVIIFSLLVQMISTMHNMISLAQRNKALVNQAERNSKEESVMHIYDMCCKVTGGVPTSDEFLEHLEKIRPDLIPIAQGMMAVSTNVSVQAKNATQLQFEKIVAFMALLTMLIDTERSDAIFKILSKLKAVFNTMGENVQMQSLDEILSIDEEKKLTVDFDMESSKEATSTSFDVKFGDWWNRQLQQNRVIPHYRSCGQFMEFTRETAAKVANEISISTETEFLVRGAVGSGKSTGLPHHLAKKGKVLLCEPTRPLAENVSKQLSKDPFYQNVTLRMRGLSKFGSSNITVMTSGFAFHYYVNNPQQLSDFDFIIFDECHVMDASAIAFNCALKEFEFAGKLLKVSATPPGRECEFTTQHPVKLKVEEQLSFNEFVQTQGTRSNADMIQHGSNLLVYVASYNEVDQLSKLLIERSFKVTKVDGRTMQMGNVEINTVGSESKPHFVVATNIIENGVTLDVDCVIDFGLKVVAALDSDSRCVRYIKKPVSYGERIQRLGRVGRHKPGFALRIGYTEKGVEEITEFIATEAAFLSFAYGLPVTTQGVTTNMLSQCTVKQARSALNFELTPLFTTHFVKYDGTMHPEVHRILKAFKLRESEMVLNKLAIPYQCTGQWLSADEYERMGVRINCSGKTRIPFYVNGIPDKAFEMLWDTVCKYKSDAGFGKLTSVNATKVSYTLSTDPNALPRTIAIIDHLISEEMMKKSHFDTMSSAITGHSFSLNGIAEAIRKRYLKDHTQQNIATLQQAKAQLLEFSNTKVDINNLSTLGDLGVLNTVRLQGKEEVTKFLGLKGKWDGKKFMNDVILAVFTLIGGGWMMWEYFSKKMQESVTTQGKKRMIQKLKFRDAFDRKVGREVYADDYTTEHTFGEAYTKKGKQKGSTKTKGMGRKTRNFIHMYGVEPENYSMIRFVDPLTGATLDEGTRVDIRLVQEEFGEIRKQRINDGELDKTLVASKPGIQAYFIGKNAEEALKVDLTPHRPTLLCMNSNAISGFPEREDELRQTGHPVHIKRSEVPEPNEEVAVESKSIYKGLRDYNGISSLVCQLTNISDGHSESIFGIGYGSYIITNGHLFKRNNGVLNIRTWHGEFEIKNTTQIKIHFIEGKDAILIRMPKDFPPFAKKSLFRPPVKEERVCMVGTNFQEKSLRATVSESSMVLPEGVGSFWIHWVTTQDGYCGLPLVSVSDGFIVGFHGLTSNDSNKNFFVPFCEDFENKYLKNAESLSWDKHWFWQPDKIAWGSLNLVSDQPKEEFKVSKLISDLFGGTVATQSKQQWVMESAEGNLKACARADSALVTKHVVKGKCPYFEQYLRERSEAATFFKPLMGAYQPSKLNKEAFKKDFFKYNKVVTLNEVCYEAFEKAFNGVIMMMLEHGFSECSYVTDPEEIYSSLNLKAAVGAQYRGKKQDYLCDMDEFDKERLLYLSCERLFYGKKGLWNGSLKAELRPLEKVEANKTRTFTAAPIDTLLGAKVCVDDFNNQFYSLNLECPWTVGMTKFYGGWDTLMRKLPDGWIYCHADGSQFDSSLTPLLLNSVLGIRRFFMEDWWVGEEMLENLYAEIVYTPILAPDGTVFKKFGGNNSGQPSTVVDNTLMVVMSVYYSCHKVGWSDDDIQQRLVFFANGDDIILSVQETDLWVLDTFTKSFGELGLHYDFSERTRRREDLWFMSHCAIQVDGIYIPKLEPERVVSILEWDRSKEMMHRTEAICAAMIEAWGYPELLQEIRKFYLWLLERDELKEIAANGGAPYIAESALKTLYTNKRTRIEGLAKYLAVLDFDYEVGCGESVHLQSGSNTTQPPIVDAGAETGKDKKEKSNKGKGPESNEGSGNNNRGTENQSTRDKDVNVGSKGKVVPRLQKITKRMSLPMVKGNVILNLDHLLDYKPEQTDLFNTRATKMQFEMWYNAVKGEYEIDDEQMSIVMNGFMVWCIDNGTSPDVNGTWVMMDGDEQVEYPLKPMVENAKPTLRQIMHHFSDAAEAYIEMRNSERPYMPRYGLLRNLRDKNLARYAFDFYEVTSKTSDRAREAVAQMKAVALGNVNSKLLGLDGNVATTSENTERHTARDVNQNMHSLLGMSSPQ</sequence>
<dbReference type="InterPro" id="IPR001592">
    <property type="entry name" value="Poty_coat"/>
</dbReference>
<dbReference type="SMART" id="SM00487">
    <property type="entry name" value="DEXDc"/>
    <property type="match status" value="1"/>
</dbReference>
<dbReference type="Pfam" id="PF01577">
    <property type="entry name" value="Peptidase_S30"/>
    <property type="match status" value="1"/>
</dbReference>
<evidence type="ECO:0000256" key="27">
    <source>
        <dbReference type="ARBA" id="ARBA00023280"/>
    </source>
</evidence>
<dbReference type="Pfam" id="PF13608">
    <property type="entry name" value="Potyvirid-P3"/>
    <property type="match status" value="1"/>
</dbReference>
<keyword evidence="20" id="KW-0547">Nucleotide-binding</keyword>
<dbReference type="Gene3D" id="3.90.70.150">
    <property type="entry name" value="Helper component proteinase"/>
    <property type="match status" value="1"/>
</dbReference>
<evidence type="ECO:0000256" key="9">
    <source>
        <dbReference type="ARBA" id="ARBA00022488"/>
    </source>
</evidence>
<evidence type="ECO:0000256" key="35">
    <source>
        <dbReference type="SAM" id="Phobius"/>
    </source>
</evidence>
<dbReference type="InterPro" id="IPR001650">
    <property type="entry name" value="Helicase_C-like"/>
</dbReference>
<evidence type="ECO:0000256" key="3">
    <source>
        <dbReference type="ARBA" id="ARBA00004147"/>
    </source>
</evidence>
<dbReference type="GO" id="GO:0005198">
    <property type="term" value="F:structural molecule activity"/>
    <property type="evidence" value="ECO:0007669"/>
    <property type="project" value="InterPro"/>
</dbReference>
<keyword evidence="26" id="KW-0693">Viral RNA replication</keyword>
<feature type="active site" description="For helper component proteinase activity" evidence="32">
    <location>
        <position position="766"/>
    </location>
</feature>
<evidence type="ECO:0000256" key="18">
    <source>
        <dbReference type="ARBA" id="ARBA00022679"/>
    </source>
</evidence>
<keyword evidence="13" id="KW-0167">Capsid protein</keyword>
<keyword evidence="16" id="KW-1090">Inhibition of host innate immune response by virus</keyword>
<dbReference type="InterPro" id="IPR011545">
    <property type="entry name" value="DEAD/DEAH_box_helicase_dom"/>
</dbReference>
<comment type="catalytic activity">
    <reaction evidence="1">
        <text>Hydrolyzes glutaminyl bonds, and activity is further restricted by preferences for the amino acids in P6 - P1' that vary with the species of potyvirus, e.g. Glu-Xaa-Xaa-Tyr-Xaa-Gln-|-(Ser or Gly) for the enzyme from tobacco etch virus. The natural substrate is the viral polyprotein, but other proteins and oligopeptides containing the appropriate consensus sequence are also cleaved.</text>
        <dbReference type="EC" id="3.4.22.44"/>
    </reaction>
</comment>
<dbReference type="GO" id="GO:0006508">
    <property type="term" value="P:proteolysis"/>
    <property type="evidence" value="ECO:0007669"/>
    <property type="project" value="UniProtKB-KW"/>
</dbReference>
<organism evidence="42">
    <name type="scientific">Bean common mosaic virus</name>
    <dbReference type="NCBI Taxonomy" id="12196"/>
    <lineage>
        <taxon>Viruses</taxon>
        <taxon>Riboviria</taxon>
        <taxon>Orthornavirae</taxon>
        <taxon>Pisuviricota</taxon>
        <taxon>Stelpaviricetes</taxon>
        <taxon>Patatavirales</taxon>
        <taxon>Potyviridae</taxon>
        <taxon>Potyvirus</taxon>
        <taxon>Potyvirus phaseovulgaris</taxon>
    </lineage>
</organism>
<protein>
    <recommendedName>
        <fullName evidence="6">Genome polyprotein</fullName>
    </recommendedName>
</protein>
<evidence type="ECO:0000256" key="30">
    <source>
        <dbReference type="ARBA" id="ARBA00034108"/>
    </source>
</evidence>
<dbReference type="InterPro" id="IPR009003">
    <property type="entry name" value="Peptidase_S1_PA"/>
</dbReference>
<keyword evidence="7" id="KW-0941">Suppressor of RNA silencing</keyword>
<keyword evidence="27" id="KW-0899">Viral immunoevasion</keyword>
<evidence type="ECO:0000256" key="17">
    <source>
        <dbReference type="ARBA" id="ARBA00022670"/>
    </source>
</evidence>
<keyword evidence="10" id="KW-1139">Helical capsid protein</keyword>
<evidence type="ECO:0000256" key="29">
    <source>
        <dbReference type="ARBA" id="ARBA00029422"/>
    </source>
</evidence>
<comment type="function">
    <text evidence="28">Involved in aphid transmission, cell-to-cell and systemis movement, encapsidation of the viral RNA and in the regulation of viral RNA amplification.</text>
</comment>
<dbReference type="InterPro" id="IPR043504">
    <property type="entry name" value="Peptidase_S1_PA_chymotrypsin"/>
</dbReference>
<dbReference type="GO" id="GO:0016818">
    <property type="term" value="F:hydrolase activity, acting on acid anhydrides, in phosphorus-containing anhydrides"/>
    <property type="evidence" value="ECO:0007669"/>
    <property type="project" value="InterPro"/>
</dbReference>
<dbReference type="PROSITE" id="PS51194">
    <property type="entry name" value="HELICASE_CTER"/>
    <property type="match status" value="1"/>
</dbReference>
<evidence type="ECO:0000256" key="21">
    <source>
        <dbReference type="ARBA" id="ARBA00022801"/>
    </source>
</evidence>
<feature type="compositionally biased region" description="Low complexity" evidence="34">
    <location>
        <begin position="2948"/>
        <end position="2961"/>
    </location>
</feature>
<feature type="domain" description="Peptidase C6" evidence="40">
    <location>
        <begin position="758"/>
        <end position="880"/>
    </location>
</feature>
<evidence type="ECO:0000256" key="24">
    <source>
        <dbReference type="ARBA" id="ARBA00022840"/>
    </source>
</evidence>
<evidence type="ECO:0000256" key="5">
    <source>
        <dbReference type="ARBA" id="ARBA00006064"/>
    </source>
</evidence>
<dbReference type="SUPFAM" id="SSF52540">
    <property type="entry name" value="P-loop containing nucleoside triphosphate hydrolases"/>
    <property type="match status" value="2"/>
</dbReference>
<comment type="subcellular location">
    <subcellularLocation>
        <location evidence="30">Host cytoplasmic vesicle</location>
    </subcellularLocation>
    <subcellularLocation>
        <location evidence="3">Host nucleus</location>
    </subcellularLocation>
    <subcellularLocation>
        <location evidence="4">Virion</location>
    </subcellularLocation>
</comment>
<dbReference type="Pfam" id="PF00851">
    <property type="entry name" value="Peptidase_C6"/>
    <property type="match status" value="1"/>
</dbReference>
<keyword evidence="9" id="KW-1036">Host cytoplasmic vesicle</keyword>
<dbReference type="PROSITE" id="PS51192">
    <property type="entry name" value="HELICASE_ATP_BIND_1"/>
    <property type="match status" value="1"/>
</dbReference>
<proteinExistence type="inferred from homology"/>
<name>A0A482F7J2_9POTV</name>
<dbReference type="Pfam" id="PF00270">
    <property type="entry name" value="DEAD"/>
    <property type="match status" value="1"/>
</dbReference>
<evidence type="ECO:0000256" key="31">
    <source>
        <dbReference type="ARBA" id="ARBA00045403"/>
    </source>
</evidence>
<feature type="domain" description="RdRp catalytic" evidence="36">
    <location>
        <begin position="2640"/>
        <end position="2764"/>
    </location>
</feature>
<dbReference type="PROSITE" id="PS51871">
    <property type="entry name" value="PV_P1_PRO"/>
    <property type="match status" value="1"/>
</dbReference>
<keyword evidence="23" id="KW-0788">Thiol protease</keyword>
<dbReference type="Pfam" id="PF00863">
    <property type="entry name" value="Peptidase_C4"/>
    <property type="match status" value="1"/>
</dbReference>
<dbReference type="GO" id="GO:0019029">
    <property type="term" value="C:helical viral capsid"/>
    <property type="evidence" value="ECO:0007669"/>
    <property type="project" value="UniProtKB-KW"/>
</dbReference>
<dbReference type="GO" id="GO:0004386">
    <property type="term" value="F:helicase activity"/>
    <property type="evidence" value="ECO:0007669"/>
    <property type="project" value="UniProtKB-KW"/>
</dbReference>
<feature type="domain" description="Peptidase C4" evidence="39">
    <location>
        <begin position="2157"/>
        <end position="2375"/>
    </location>
</feature>
<keyword evidence="14" id="KW-1048">Host nucleus</keyword>
<comment type="similarity">
    <text evidence="5 33">Belongs to the potyviridae genome polyprotein family.</text>
</comment>
<keyword evidence="35" id="KW-0812">Transmembrane</keyword>
<keyword evidence="17" id="KW-0645">Protease</keyword>
<dbReference type="Pfam" id="PF08440">
    <property type="entry name" value="Poty_PP"/>
    <property type="match status" value="1"/>
</dbReference>
<dbReference type="GO" id="GO:0044161">
    <property type="term" value="C:host cell cytoplasmic vesicle"/>
    <property type="evidence" value="ECO:0007669"/>
    <property type="project" value="UniProtKB-SubCell"/>
</dbReference>
<keyword evidence="22" id="KW-0347">Helicase</keyword>
<evidence type="ECO:0000256" key="16">
    <source>
        <dbReference type="ARBA" id="ARBA00022632"/>
    </source>
</evidence>
<evidence type="ECO:0000256" key="1">
    <source>
        <dbReference type="ARBA" id="ARBA00000785"/>
    </source>
</evidence>
<evidence type="ECO:0000256" key="14">
    <source>
        <dbReference type="ARBA" id="ARBA00022562"/>
    </source>
</evidence>
<evidence type="ECO:0000256" key="23">
    <source>
        <dbReference type="ARBA" id="ARBA00022807"/>
    </source>
</evidence>
<dbReference type="InterPro" id="IPR001205">
    <property type="entry name" value="RNA-dir_pol_C"/>
</dbReference>
<dbReference type="SMART" id="SM00490">
    <property type="entry name" value="HELICc"/>
    <property type="match status" value="1"/>
</dbReference>
<dbReference type="GO" id="GO:0006351">
    <property type="term" value="P:DNA-templated transcription"/>
    <property type="evidence" value="ECO:0007669"/>
    <property type="project" value="InterPro"/>
</dbReference>
<keyword evidence="8" id="KW-0696">RNA-directed RNA polymerase</keyword>
<keyword evidence="11" id="KW-0191">Covalent protein-RNA linkage</keyword>
<dbReference type="EMBL" id="MK282414">
    <property type="protein sequence ID" value="QBO24681.1"/>
    <property type="molecule type" value="Genomic_RNA"/>
</dbReference>
<keyword evidence="24" id="KW-0067">ATP-binding</keyword>
<evidence type="ECO:0000256" key="20">
    <source>
        <dbReference type="ARBA" id="ARBA00022741"/>
    </source>
</evidence>
<dbReference type="InterPro" id="IPR031159">
    <property type="entry name" value="HC_PRO_CPD_dom"/>
</dbReference>